<name>A0A4S8MFS8_DENBC</name>
<protein>
    <submittedName>
        <fullName evidence="1">Uncharacterized protein</fullName>
    </submittedName>
</protein>
<evidence type="ECO:0000313" key="2">
    <source>
        <dbReference type="Proteomes" id="UP000297245"/>
    </source>
</evidence>
<proteinExistence type="predicted"/>
<dbReference type="Proteomes" id="UP000297245">
    <property type="component" value="Unassembled WGS sequence"/>
</dbReference>
<dbReference type="EMBL" id="ML179096">
    <property type="protein sequence ID" value="THV00954.1"/>
    <property type="molecule type" value="Genomic_DNA"/>
</dbReference>
<evidence type="ECO:0000313" key="1">
    <source>
        <dbReference type="EMBL" id="THV00954.1"/>
    </source>
</evidence>
<keyword evidence="2" id="KW-1185">Reference proteome</keyword>
<accession>A0A4S8MFS8</accession>
<organism evidence="1 2">
    <name type="scientific">Dendrothele bispora (strain CBS 962.96)</name>
    <dbReference type="NCBI Taxonomy" id="1314807"/>
    <lineage>
        <taxon>Eukaryota</taxon>
        <taxon>Fungi</taxon>
        <taxon>Dikarya</taxon>
        <taxon>Basidiomycota</taxon>
        <taxon>Agaricomycotina</taxon>
        <taxon>Agaricomycetes</taxon>
        <taxon>Agaricomycetidae</taxon>
        <taxon>Agaricales</taxon>
        <taxon>Agaricales incertae sedis</taxon>
        <taxon>Dendrothele</taxon>
    </lineage>
</organism>
<dbReference type="AlphaFoldDB" id="A0A4S8MFS8"/>
<reference evidence="1 2" key="1">
    <citation type="journal article" date="2019" name="Nat. Ecol. Evol.">
        <title>Megaphylogeny resolves global patterns of mushroom evolution.</title>
        <authorList>
            <person name="Varga T."/>
            <person name="Krizsan K."/>
            <person name="Foldi C."/>
            <person name="Dima B."/>
            <person name="Sanchez-Garcia M."/>
            <person name="Sanchez-Ramirez S."/>
            <person name="Szollosi G.J."/>
            <person name="Szarkandi J.G."/>
            <person name="Papp V."/>
            <person name="Albert L."/>
            <person name="Andreopoulos W."/>
            <person name="Angelini C."/>
            <person name="Antonin V."/>
            <person name="Barry K.W."/>
            <person name="Bougher N.L."/>
            <person name="Buchanan P."/>
            <person name="Buyck B."/>
            <person name="Bense V."/>
            <person name="Catcheside P."/>
            <person name="Chovatia M."/>
            <person name="Cooper J."/>
            <person name="Damon W."/>
            <person name="Desjardin D."/>
            <person name="Finy P."/>
            <person name="Geml J."/>
            <person name="Haridas S."/>
            <person name="Hughes K."/>
            <person name="Justo A."/>
            <person name="Karasinski D."/>
            <person name="Kautmanova I."/>
            <person name="Kiss B."/>
            <person name="Kocsube S."/>
            <person name="Kotiranta H."/>
            <person name="LaButti K.M."/>
            <person name="Lechner B.E."/>
            <person name="Liimatainen K."/>
            <person name="Lipzen A."/>
            <person name="Lukacs Z."/>
            <person name="Mihaltcheva S."/>
            <person name="Morgado L.N."/>
            <person name="Niskanen T."/>
            <person name="Noordeloos M.E."/>
            <person name="Ohm R.A."/>
            <person name="Ortiz-Santana B."/>
            <person name="Ovrebo C."/>
            <person name="Racz N."/>
            <person name="Riley R."/>
            <person name="Savchenko A."/>
            <person name="Shiryaev A."/>
            <person name="Soop K."/>
            <person name="Spirin V."/>
            <person name="Szebenyi C."/>
            <person name="Tomsovsky M."/>
            <person name="Tulloss R.E."/>
            <person name="Uehling J."/>
            <person name="Grigoriev I.V."/>
            <person name="Vagvolgyi C."/>
            <person name="Papp T."/>
            <person name="Martin F.M."/>
            <person name="Miettinen O."/>
            <person name="Hibbett D.S."/>
            <person name="Nagy L.G."/>
        </authorList>
    </citation>
    <scope>NUCLEOTIDE SEQUENCE [LARGE SCALE GENOMIC DNA]</scope>
    <source>
        <strain evidence="1 2">CBS 962.96</strain>
    </source>
</reference>
<gene>
    <name evidence="1" type="ORF">K435DRAFT_854212</name>
</gene>
<sequence length="168" mass="18789">MPGLRHEENIYDEISPETNISGSEVWDVESKLKTLRYVSHYSQIVIRIPTIPLEFSRPLLLHQTQTHITRHIARVLSTALYKANITLQAMQRPDPIPSNSMHGRQPSLPFSTSNNVDCSTVSPSESLSPIYTFLDHSSHISCCVLSEITSFPDHSSSNSSSSQLSNLK</sequence>